<feature type="transmembrane region" description="Helical" evidence="9">
    <location>
        <begin position="248"/>
        <end position="266"/>
    </location>
</feature>
<dbReference type="NCBIfam" id="TIGR00916">
    <property type="entry name" value="2A0604s01"/>
    <property type="match status" value="1"/>
</dbReference>
<dbReference type="InterPro" id="IPR048634">
    <property type="entry name" value="SecD_SecF_C"/>
</dbReference>
<evidence type="ECO:0000256" key="4">
    <source>
        <dbReference type="ARBA" id="ARBA00022692"/>
    </source>
</evidence>
<feature type="transmembrane region" description="Helical" evidence="9">
    <location>
        <begin position="146"/>
        <end position="163"/>
    </location>
</feature>
<dbReference type="PANTHER" id="PTHR30081:SF8">
    <property type="entry name" value="PROTEIN TRANSLOCASE SUBUNIT SECF"/>
    <property type="match status" value="1"/>
</dbReference>
<gene>
    <name evidence="9 11" type="primary">secF</name>
    <name evidence="11" type="ORF">HMPREF9400_0494</name>
</gene>
<keyword evidence="5 9" id="KW-0653">Protein transport</keyword>
<protein>
    <recommendedName>
        <fullName evidence="9">Protein-export membrane protein SecF</fullName>
    </recommendedName>
</protein>
<evidence type="ECO:0000259" key="10">
    <source>
        <dbReference type="Pfam" id="PF02355"/>
    </source>
</evidence>
<reference evidence="11 12" key="1">
    <citation type="submission" date="2010-12" db="EMBL/GenBank/DDBJ databases">
        <authorList>
            <person name="Muzny D."/>
            <person name="Qin X."/>
            <person name="Buhay C."/>
            <person name="Dugan-Rocha S."/>
            <person name="Ding Y."/>
            <person name="Chen G."/>
            <person name="Hawes A."/>
            <person name="Holder M."/>
            <person name="Jhangiani S."/>
            <person name="Johnson A."/>
            <person name="Khan Z."/>
            <person name="Li Z."/>
            <person name="Liu W."/>
            <person name="Liu X."/>
            <person name="Perez L."/>
            <person name="Shen H."/>
            <person name="Wang Q."/>
            <person name="Watt J."/>
            <person name="Xi L."/>
            <person name="Xin Y."/>
            <person name="Zhou J."/>
            <person name="Deng J."/>
            <person name="Jiang H."/>
            <person name="Liu Y."/>
            <person name="Qu J."/>
            <person name="Song X.-Z."/>
            <person name="Zhang L."/>
            <person name="Villasana D."/>
            <person name="Johnson A."/>
            <person name="Liu J."/>
            <person name="Liyanage D."/>
            <person name="Lorensuhewa L."/>
            <person name="Robinson T."/>
            <person name="Song A."/>
            <person name="Song B.-B."/>
            <person name="Dinh H."/>
            <person name="Thornton R."/>
            <person name="Coyle M."/>
            <person name="Francisco L."/>
            <person name="Jackson L."/>
            <person name="Javaid M."/>
            <person name="Korchina V."/>
            <person name="Kovar C."/>
            <person name="Mata R."/>
            <person name="Mathew T."/>
            <person name="Ngo R."/>
            <person name="Nguyen L."/>
            <person name="Nguyen N."/>
            <person name="Okwuonu G."/>
            <person name="Ongeri F."/>
            <person name="Pham C."/>
            <person name="Simmons D."/>
            <person name="Wilczek-Boney K."/>
            <person name="Hale W."/>
            <person name="Jakkamsetti A."/>
            <person name="Pham P."/>
            <person name="Ruth R."/>
            <person name="San Lucas F."/>
            <person name="Warren J."/>
            <person name="Zhang J."/>
            <person name="Zhao Z."/>
            <person name="Zhou C."/>
            <person name="Zhu D."/>
            <person name="Lee S."/>
            <person name="Bess C."/>
            <person name="Blankenburg K."/>
            <person name="Forbes L."/>
            <person name="Fu Q."/>
            <person name="Gubbala S."/>
            <person name="Hirani K."/>
            <person name="Jayaseelan J.C."/>
            <person name="Lara F."/>
            <person name="Munidasa M."/>
            <person name="Palculict T."/>
            <person name="Patil S."/>
            <person name="Pu L.-L."/>
            <person name="Saada N."/>
            <person name="Tang L."/>
            <person name="Weissenberger G."/>
            <person name="Zhu Y."/>
            <person name="Hemphill L."/>
            <person name="Shang Y."/>
            <person name="Youmans B."/>
            <person name="Ayvaz T."/>
            <person name="Ross M."/>
            <person name="Santibanez J."/>
            <person name="Aqrawi P."/>
            <person name="Gross S."/>
            <person name="Joshi V."/>
            <person name="Fowler G."/>
            <person name="Nazareth L."/>
            <person name="Reid J."/>
            <person name="Worley K."/>
            <person name="Petrosino J."/>
            <person name="Highlander S."/>
            <person name="Gibbs R."/>
        </authorList>
    </citation>
    <scope>NUCLEOTIDE SEQUENCE [LARGE SCALE GENOMIC DNA]</scope>
    <source>
        <strain evidence="11 12">JV21</strain>
    </source>
</reference>
<evidence type="ECO:0000313" key="12">
    <source>
        <dbReference type="Proteomes" id="UP000005813"/>
    </source>
</evidence>
<comment type="caution">
    <text evidence="9">Lacks conserved residue(s) required for the propagation of feature annotation.</text>
</comment>
<evidence type="ECO:0000256" key="2">
    <source>
        <dbReference type="ARBA" id="ARBA00022448"/>
    </source>
</evidence>
<dbReference type="Gene3D" id="1.20.1640.10">
    <property type="entry name" value="Multidrug efflux transporter AcrB transmembrane domain"/>
    <property type="match status" value="1"/>
</dbReference>
<dbReference type="Pfam" id="PF02355">
    <property type="entry name" value="SecD_SecF_C"/>
    <property type="match status" value="1"/>
</dbReference>
<dbReference type="PRINTS" id="PR01755">
    <property type="entry name" value="SECFTRNLCASE"/>
</dbReference>
<dbReference type="InterPro" id="IPR022813">
    <property type="entry name" value="SecD/SecF_arch_bac"/>
</dbReference>
<keyword evidence="6 9" id="KW-1133">Transmembrane helix</keyword>
<evidence type="ECO:0000256" key="7">
    <source>
        <dbReference type="ARBA" id="ARBA00023010"/>
    </source>
</evidence>
<dbReference type="PANTHER" id="PTHR30081">
    <property type="entry name" value="PROTEIN-EXPORT MEMBRANE PROTEIN SEC"/>
    <property type="match status" value="1"/>
</dbReference>
<dbReference type="NCBIfam" id="TIGR00966">
    <property type="entry name" value="transloc_SecF"/>
    <property type="match status" value="1"/>
</dbReference>
<feature type="transmembrane region" description="Helical" evidence="9">
    <location>
        <begin position="26"/>
        <end position="44"/>
    </location>
</feature>
<feature type="domain" description="Protein export membrane protein SecD/SecF C-terminal" evidence="10">
    <location>
        <begin position="118"/>
        <end position="300"/>
    </location>
</feature>
<evidence type="ECO:0000256" key="8">
    <source>
        <dbReference type="ARBA" id="ARBA00023136"/>
    </source>
</evidence>
<comment type="subunit">
    <text evidence="9">Forms a complex with SecD. Part of the essential Sec protein translocation apparatus which comprises SecA, SecYEG and auxiliary proteins SecDF. Other proteins may also be involved.</text>
</comment>
<comment type="function">
    <text evidence="9">Part of the Sec protein translocase complex. Interacts with the SecYEG preprotein conducting channel. SecDF uses the proton motive force (PMF) to complete protein translocation after the ATP-dependent function of SecA.</text>
</comment>
<dbReference type="InterPro" id="IPR022646">
    <property type="entry name" value="SecD/SecF_CS"/>
</dbReference>
<dbReference type="Pfam" id="PF07549">
    <property type="entry name" value="Sec_GG"/>
    <property type="match status" value="1"/>
</dbReference>
<dbReference type="InterPro" id="IPR005665">
    <property type="entry name" value="SecF_bac"/>
</dbReference>
<evidence type="ECO:0000256" key="3">
    <source>
        <dbReference type="ARBA" id="ARBA00022475"/>
    </source>
</evidence>
<dbReference type="AlphaFoldDB" id="A0A828QX85"/>
<comment type="similarity">
    <text evidence="9">Belongs to the SecD/SecF family. SecF subfamily.</text>
</comment>
<dbReference type="SUPFAM" id="SSF82866">
    <property type="entry name" value="Multidrug efflux transporter AcrB transmembrane domain"/>
    <property type="match status" value="1"/>
</dbReference>
<dbReference type="EMBL" id="AEPU01000012">
    <property type="protein sequence ID" value="EFU72253.1"/>
    <property type="molecule type" value="Genomic_DNA"/>
</dbReference>
<dbReference type="GO" id="GO:0006605">
    <property type="term" value="P:protein targeting"/>
    <property type="evidence" value="ECO:0007669"/>
    <property type="project" value="UniProtKB-UniRule"/>
</dbReference>
<keyword evidence="4 9" id="KW-0812">Transmembrane</keyword>
<dbReference type="GO" id="GO:0015450">
    <property type="term" value="F:protein-transporting ATPase activity"/>
    <property type="evidence" value="ECO:0007669"/>
    <property type="project" value="InterPro"/>
</dbReference>
<organism evidence="11 12">
    <name type="scientific">Campylobacter upsaliensis JV21</name>
    <dbReference type="NCBI Taxonomy" id="888826"/>
    <lineage>
        <taxon>Bacteria</taxon>
        <taxon>Pseudomonadati</taxon>
        <taxon>Campylobacterota</taxon>
        <taxon>Epsilonproteobacteria</taxon>
        <taxon>Campylobacterales</taxon>
        <taxon>Campylobacteraceae</taxon>
        <taxon>Campylobacter</taxon>
    </lineage>
</organism>
<feature type="transmembrane region" description="Helical" evidence="9">
    <location>
        <begin position="272"/>
        <end position="299"/>
    </location>
</feature>
<keyword evidence="8 9" id="KW-0472">Membrane</keyword>
<evidence type="ECO:0000256" key="1">
    <source>
        <dbReference type="ARBA" id="ARBA00004651"/>
    </source>
</evidence>
<accession>A0A828QX85</accession>
<comment type="subcellular location">
    <subcellularLocation>
        <location evidence="1 9">Cell membrane</location>
        <topology evidence="1 9">Multi-pass membrane protein</topology>
    </subcellularLocation>
</comment>
<keyword evidence="7 9" id="KW-0811">Translocation</keyword>
<dbReference type="HAMAP" id="MF_01464_B">
    <property type="entry name" value="SecF_B"/>
    <property type="match status" value="1"/>
</dbReference>
<dbReference type="Proteomes" id="UP000005813">
    <property type="component" value="Unassembled WGS sequence"/>
</dbReference>
<evidence type="ECO:0000313" key="11">
    <source>
        <dbReference type="EMBL" id="EFU72253.1"/>
    </source>
</evidence>
<evidence type="ECO:0000256" key="6">
    <source>
        <dbReference type="ARBA" id="ARBA00022989"/>
    </source>
</evidence>
<evidence type="ECO:0000256" key="9">
    <source>
        <dbReference type="HAMAP-Rule" id="MF_01464"/>
    </source>
</evidence>
<dbReference type="InterPro" id="IPR022645">
    <property type="entry name" value="SecD/SecF_bac"/>
</dbReference>
<evidence type="ECO:0000256" key="5">
    <source>
        <dbReference type="ARBA" id="ARBA00022927"/>
    </source>
</evidence>
<dbReference type="GO" id="GO:0065002">
    <property type="term" value="P:intracellular protein transmembrane transport"/>
    <property type="evidence" value="ECO:0007669"/>
    <property type="project" value="UniProtKB-UniRule"/>
</dbReference>
<dbReference type="InterPro" id="IPR055344">
    <property type="entry name" value="SecD_SecF_C_bact"/>
</dbReference>
<dbReference type="GO" id="GO:0043952">
    <property type="term" value="P:protein transport by the Sec complex"/>
    <property type="evidence" value="ECO:0007669"/>
    <property type="project" value="UniProtKB-UniRule"/>
</dbReference>
<dbReference type="GO" id="GO:0005886">
    <property type="term" value="C:plasma membrane"/>
    <property type="evidence" value="ECO:0007669"/>
    <property type="project" value="UniProtKB-SubCell"/>
</dbReference>
<proteinExistence type="inferred from homology"/>
<keyword evidence="2 9" id="KW-0813">Transport</keyword>
<sequence>MVWLQKENLMQFFSEKKIYDFMKMRFAAISLSLILFFGSIFLLFERGLQFGIDFSGGTLVQLRYENAAPIPQIREILSQSGQFQNLSVTEFGSAEEITIRFLGSNENLGDDTGAYISSLLKDTGKFELRRVDVVGPKVGDELRNKGLMAIVISLVAILIYIAFRFEWRFAIAAIISEIHDVVITLGAICLFKIDVNLDTLAAILTVLGYSLNDTIIIFDRIRDGIKTSKKNELAPIINESVSATLSRTILTSGLTIATVVILYFFGGSMIEGFSLALLVGLVAGTLSSIFVASPTLMWFKFSVEHFKMKELEKLKRKQEKEKNRAMYEKGTI</sequence>
<name>A0A828QX85_CAMUP</name>
<comment type="caution">
    <text evidence="11">The sequence shown here is derived from an EMBL/GenBank/DDBJ whole genome shotgun (WGS) entry which is preliminary data.</text>
</comment>
<keyword evidence="3 9" id="KW-1003">Cell membrane</keyword>